<name>A0A7D5V9U1_9NEIS</name>
<feature type="region of interest" description="Disordered" evidence="2">
    <location>
        <begin position="993"/>
        <end position="1034"/>
    </location>
</feature>
<evidence type="ECO:0000313" key="6">
    <source>
        <dbReference type="Proteomes" id="UP000510822"/>
    </source>
</evidence>
<dbReference type="EMBL" id="CP058952">
    <property type="protein sequence ID" value="QLI81180.1"/>
    <property type="molecule type" value="Genomic_DNA"/>
</dbReference>
<organism evidence="5 6">
    <name type="scientific">Chitinibacter fontanus</name>
    <dbReference type="NCBI Taxonomy" id="1737446"/>
    <lineage>
        <taxon>Bacteria</taxon>
        <taxon>Pseudomonadati</taxon>
        <taxon>Pseudomonadota</taxon>
        <taxon>Betaproteobacteria</taxon>
        <taxon>Neisseriales</taxon>
        <taxon>Chitinibacteraceae</taxon>
        <taxon>Chitinibacter</taxon>
    </lineage>
</organism>
<dbReference type="Pfam" id="PF25023">
    <property type="entry name" value="TEN_YD-shell"/>
    <property type="match status" value="1"/>
</dbReference>
<dbReference type="Pfam" id="PF05593">
    <property type="entry name" value="RHS_repeat"/>
    <property type="match status" value="1"/>
</dbReference>
<keyword evidence="6" id="KW-1185">Reference proteome</keyword>
<dbReference type="InterPro" id="IPR056823">
    <property type="entry name" value="TEN-like_YD-shell"/>
</dbReference>
<evidence type="ECO:0000256" key="2">
    <source>
        <dbReference type="SAM" id="MobiDB-lite"/>
    </source>
</evidence>
<keyword evidence="1" id="KW-0677">Repeat</keyword>
<dbReference type="Gene3D" id="2.180.10.10">
    <property type="entry name" value="RHS repeat-associated core"/>
    <property type="match status" value="3"/>
</dbReference>
<feature type="chain" id="PRO_5028888940" evidence="3">
    <location>
        <begin position="27"/>
        <end position="1652"/>
    </location>
</feature>
<feature type="signal peptide" evidence="3">
    <location>
        <begin position="1"/>
        <end position="26"/>
    </location>
</feature>
<dbReference type="PANTHER" id="PTHR32305:SF15">
    <property type="entry name" value="PROTEIN RHSA-RELATED"/>
    <property type="match status" value="1"/>
</dbReference>
<sequence>MKNNKIIFSLYSLVLSALSLSSLSHAAPTPVEQPPAPVVVADSYSEDGVKQTARSSNAEIDSIDILKGSVRLSIPLFSIPGAGANLQIAWSWNSAISQTDTVHSIRVRATAGTSPVHPGTFVLELPDGQNLNFYAAKDSAGGGTYRTTTNWVLDGENGLYGKPITRWLKSPDGTVYTLDKLDENGFSYHLPSVSTDANGNQITYTYDKRYLTKMVASDGREINITWDKVRGRPTAVSAGGRTWSFNYINEKLADYDATLLAGTMQLNQPNGDAWLLDWVSYEEFMLKQPWDPRTARKPSSPLFTAVQFPTGGRINYQFNQFRVDPADCPYNCVADYEKYYREQSRAVLARKTTSDGGVWTYNHYFDNAVDNKIVVQAKWNLPKDPGNAGVFSGERTVSGPAGVQKYKFFSPYGLVNCQQDMWQVGLMLESSVANLETTTYSWAPSATGRSWEKLNDTCNSNSVPMPVMTGKAVVRDGKSFTTNYSNFDSYNRAGTISEVGDSGHTKVTQQAYLTDTSRWLMDKISTQTTHSVLGGPALSTLSRVYNANGNLVSENQDGITTSYSYFPNGYIASTTDARGFTTQFNDYYRGKSRTVIKPVGTGQEPAICPAQPNITLSRVIDDFGNVVSFTDGRRNTTSYQYDTLNRLTQVTPPRGDQTLISWSKNGRTVQRGRYTDSQIWDGFGRTIKSTINTVYINRNYDAAGRLIFESYPSQVDGDTSTYDALNRLTQISHGDGTNRSFGYSGSAVAERNERGFTTSYFYQTFGNPDQKSVIKVVPPVAGTGTDIVRDTLGKVLSVTQNGVTRNWTYDSRHFLVSRTDPEIGTTTYARDNAGNITSTKVGAQEAVSTSYDAQNRATYTSYANGGAEAVCRVYDANGNLTTLNNTAIKRTHDYDANDNLVRETMVASGNTLTLNREYNGNDVQSAIIYPNNQRLELAPDEFGTPTKLGTYAPNLVFNARNQLMDWQAANGRWDKTGYNMRGWPETHQVISSNIQNRPKPQPPAPVSPPGAQPVPPVQPGPPGSVEPNDVSADLGCRAAYPPPTGTSAGADQARALWTVNTYNPCVANWNAKGSEWSSGNGACLYKVPKPTCNHGHCNEDRYYQSLLQAWPAKYSACVSDWNGRAVAWNNYRAAYANWVAQQQNYQQQLANYNASAQAYAQYQTNLANYNQALAEYNAAVANDLPILNSTLSYDGTGNLLSITDTISADYNRSYAYDGIDRLITANAPNQWGTGTIAYDGNSNITRQQFGNWFIDYGYAANQRLASVTGGKNYSLSYDGWGNLTSRGDGQTYQYDAAGNLRWANKGAANQIAYTYDGAGTRVLSVGNGQNKLEFTALDGLLYYEKDLNTGASVNHLYLGRQKLVDVESNGVTTFFHNDPTGSPIAATDANGKLLWRANYKPFGDKTFGAGAQTPIKNQQWFTGKPQEEATGLSYFGARWYDPVLGRFTAIDPVDWNEANPIHSFNRYAYANNNPFKFVDPDGRNAATLSCGPNDHYAGSFAESNVTYGQIVSSPSSKSIEGFGEMRATPDINANSFQTHAALGVLDGVKEGVLQVTFTKFASVLLGIKNAVRVEAAVLSEGALVTPTMDVARFTRLRGGVFVDKETGVVMKANPANHGGESYNVWGSKNAFDKNPHKRDFSVWAESGINRGR</sequence>
<protein>
    <submittedName>
        <fullName evidence="5">RHS domain-containing protein</fullName>
    </submittedName>
</protein>
<feature type="compositionally biased region" description="Pro residues" evidence="2">
    <location>
        <begin position="999"/>
        <end position="1024"/>
    </location>
</feature>
<dbReference type="InterPro" id="IPR050708">
    <property type="entry name" value="T6SS_VgrG/RHS"/>
</dbReference>
<evidence type="ECO:0000313" key="5">
    <source>
        <dbReference type="EMBL" id="QLI81180.1"/>
    </source>
</evidence>
<dbReference type="NCBIfam" id="TIGR03696">
    <property type="entry name" value="Rhs_assc_core"/>
    <property type="match status" value="1"/>
</dbReference>
<keyword evidence="3" id="KW-0732">Signal</keyword>
<dbReference type="InterPro" id="IPR031325">
    <property type="entry name" value="RHS_repeat"/>
</dbReference>
<dbReference type="InterPro" id="IPR006530">
    <property type="entry name" value="YD"/>
</dbReference>
<feature type="domain" description="Teneurin-like YD-shell" evidence="4">
    <location>
        <begin position="1160"/>
        <end position="1474"/>
    </location>
</feature>
<accession>A0A7D5V9U1</accession>
<evidence type="ECO:0000256" key="3">
    <source>
        <dbReference type="SAM" id="SignalP"/>
    </source>
</evidence>
<dbReference type="RefSeq" id="WP_180308309.1">
    <property type="nucleotide sequence ID" value="NZ_CP058952.1"/>
</dbReference>
<dbReference type="InterPro" id="IPR022385">
    <property type="entry name" value="Rhs_assc_core"/>
</dbReference>
<reference evidence="5 6" key="1">
    <citation type="journal article" date="2016" name="Int. J. Syst. Evol. Microbiol.">
        <title>Chitinibacter fontanus sp. nov., isolated from a spring.</title>
        <authorList>
            <person name="Sheu S.Y."/>
            <person name="Li Y.S."/>
            <person name="Young C.C."/>
            <person name="Chen W.M."/>
        </authorList>
    </citation>
    <scope>NUCLEOTIDE SEQUENCE [LARGE SCALE GENOMIC DNA]</scope>
    <source>
        <strain evidence="5 6">STM-7</strain>
    </source>
</reference>
<dbReference type="NCBIfam" id="TIGR01643">
    <property type="entry name" value="YD_repeat_2x"/>
    <property type="match status" value="3"/>
</dbReference>
<dbReference type="PANTHER" id="PTHR32305">
    <property type="match status" value="1"/>
</dbReference>
<evidence type="ECO:0000256" key="1">
    <source>
        <dbReference type="ARBA" id="ARBA00022737"/>
    </source>
</evidence>
<proteinExistence type="predicted"/>
<dbReference type="KEGG" id="cfon:HZU75_06345"/>
<dbReference type="Proteomes" id="UP000510822">
    <property type="component" value="Chromosome"/>
</dbReference>
<evidence type="ECO:0000259" key="4">
    <source>
        <dbReference type="Pfam" id="PF25023"/>
    </source>
</evidence>
<gene>
    <name evidence="5" type="ORF">HZU75_06345</name>
</gene>